<evidence type="ECO:0000256" key="7">
    <source>
        <dbReference type="ARBA" id="ARBA00022741"/>
    </source>
</evidence>
<dbReference type="Pfam" id="PF23493">
    <property type="entry name" value="CysS_C"/>
    <property type="match status" value="1"/>
</dbReference>
<accession>A0A0U5BDB1</accession>
<dbReference type="Proteomes" id="UP000217696">
    <property type="component" value="Chromosome"/>
</dbReference>
<dbReference type="RefSeq" id="WP_096463213.1">
    <property type="nucleotide sequence ID" value="NZ_AP017312.1"/>
</dbReference>
<feature type="binding site" evidence="13">
    <location>
        <position position="29"/>
    </location>
    <ligand>
        <name>Zn(2+)</name>
        <dbReference type="ChEBI" id="CHEBI:29105"/>
    </ligand>
</feature>
<protein>
    <recommendedName>
        <fullName evidence="13">Cysteine--tRNA ligase</fullName>
        <ecNumber evidence="13">6.1.1.16</ecNumber>
    </recommendedName>
    <alternativeName>
        <fullName evidence="13">Cysteinyl-tRNA synthetase</fullName>
        <shortName evidence="13">CysRS</shortName>
    </alternativeName>
</protein>
<feature type="short sequence motif" description="'KMSKS' region" evidence="13">
    <location>
        <begin position="266"/>
        <end position="270"/>
    </location>
</feature>
<proteinExistence type="inferred from homology"/>
<dbReference type="Gene3D" id="3.40.50.620">
    <property type="entry name" value="HUPs"/>
    <property type="match status" value="1"/>
</dbReference>
<feature type="binding site" evidence="13">
    <location>
        <position position="209"/>
    </location>
    <ligand>
        <name>Zn(2+)</name>
        <dbReference type="ChEBI" id="CHEBI:29105"/>
    </ligand>
</feature>
<dbReference type="FunFam" id="3.40.50.620:FF:000009">
    <property type="entry name" value="Cysteine--tRNA ligase"/>
    <property type="match status" value="1"/>
</dbReference>
<dbReference type="GO" id="GO:0004817">
    <property type="term" value="F:cysteine-tRNA ligase activity"/>
    <property type="evidence" value="ECO:0007669"/>
    <property type="project" value="UniProtKB-UniRule"/>
</dbReference>
<dbReference type="Gene3D" id="1.20.120.1910">
    <property type="entry name" value="Cysteine-tRNA ligase, C-terminal anti-codon recognition domain"/>
    <property type="match status" value="1"/>
</dbReference>
<name>A0A0U5BDB1_9BACL</name>
<dbReference type="GO" id="GO:0005829">
    <property type="term" value="C:cytosol"/>
    <property type="evidence" value="ECO:0007669"/>
    <property type="project" value="TreeGrafter"/>
</dbReference>
<dbReference type="GO" id="GO:0005524">
    <property type="term" value="F:ATP binding"/>
    <property type="evidence" value="ECO:0007669"/>
    <property type="project" value="UniProtKB-UniRule"/>
</dbReference>
<evidence type="ECO:0000256" key="10">
    <source>
        <dbReference type="ARBA" id="ARBA00022917"/>
    </source>
</evidence>
<dbReference type="InterPro" id="IPR015273">
    <property type="entry name" value="Cys-tRNA-synt_Ia_DALR"/>
</dbReference>
<feature type="binding site" evidence="13">
    <location>
        <position position="269"/>
    </location>
    <ligand>
        <name>ATP</name>
        <dbReference type="ChEBI" id="CHEBI:30616"/>
    </ligand>
</feature>
<evidence type="ECO:0000256" key="2">
    <source>
        <dbReference type="ARBA" id="ARBA00005594"/>
    </source>
</evidence>
<comment type="similarity">
    <text evidence="2 13">Belongs to the class-I aminoacyl-tRNA synthetase family.</text>
</comment>
<keyword evidence="9 13" id="KW-0067">ATP-binding</keyword>
<dbReference type="InterPro" id="IPR024909">
    <property type="entry name" value="Cys-tRNA/MSH_ligase"/>
</dbReference>
<keyword evidence="5 13" id="KW-0436">Ligase</keyword>
<dbReference type="EC" id="6.1.1.16" evidence="13"/>
<dbReference type="HAMAP" id="MF_00041">
    <property type="entry name" value="Cys_tRNA_synth"/>
    <property type="match status" value="1"/>
</dbReference>
<dbReference type="Pfam" id="PF09190">
    <property type="entry name" value="DALR_2"/>
    <property type="match status" value="1"/>
</dbReference>
<keyword evidence="10 13" id="KW-0648">Protein biosynthesis</keyword>
<keyword evidence="8 13" id="KW-0862">Zinc</keyword>
<dbReference type="EMBL" id="AP017312">
    <property type="protein sequence ID" value="BAU26142.1"/>
    <property type="molecule type" value="Genomic_DNA"/>
</dbReference>
<evidence type="ECO:0000313" key="15">
    <source>
        <dbReference type="Proteomes" id="UP000217696"/>
    </source>
</evidence>
<comment type="subunit">
    <text evidence="3 13">Monomer.</text>
</comment>
<dbReference type="CDD" id="cd07963">
    <property type="entry name" value="Anticodon_Ia_Cys"/>
    <property type="match status" value="1"/>
</dbReference>
<dbReference type="OrthoDB" id="9815130at2"/>
<evidence type="ECO:0000313" key="14">
    <source>
        <dbReference type="EMBL" id="BAU26142.1"/>
    </source>
</evidence>
<dbReference type="Pfam" id="PF01406">
    <property type="entry name" value="tRNA-synt_1e"/>
    <property type="match status" value="1"/>
</dbReference>
<evidence type="ECO:0000256" key="1">
    <source>
        <dbReference type="ARBA" id="ARBA00004496"/>
    </source>
</evidence>
<feature type="short sequence motif" description="'HIGH' region" evidence="13">
    <location>
        <begin position="31"/>
        <end position="41"/>
    </location>
</feature>
<dbReference type="SMART" id="SM00840">
    <property type="entry name" value="DALR_2"/>
    <property type="match status" value="1"/>
</dbReference>
<dbReference type="GO" id="GO:0008270">
    <property type="term" value="F:zinc ion binding"/>
    <property type="evidence" value="ECO:0007669"/>
    <property type="project" value="UniProtKB-UniRule"/>
</dbReference>
<keyword evidence="11 13" id="KW-0030">Aminoacyl-tRNA synthetase</keyword>
<dbReference type="AlphaFoldDB" id="A0A0U5BDB1"/>
<dbReference type="PANTHER" id="PTHR10890:SF3">
    <property type="entry name" value="CYSTEINE--TRNA LIGASE, CYTOPLASMIC"/>
    <property type="match status" value="1"/>
</dbReference>
<dbReference type="InterPro" id="IPR014729">
    <property type="entry name" value="Rossmann-like_a/b/a_fold"/>
</dbReference>
<evidence type="ECO:0000256" key="12">
    <source>
        <dbReference type="ARBA" id="ARBA00047398"/>
    </source>
</evidence>
<dbReference type="SUPFAM" id="SSF47323">
    <property type="entry name" value="Anticodon-binding domain of a subclass of class I aminoacyl-tRNA synthetases"/>
    <property type="match status" value="1"/>
</dbReference>
<feature type="binding site" evidence="13">
    <location>
        <position position="238"/>
    </location>
    <ligand>
        <name>Zn(2+)</name>
        <dbReference type="ChEBI" id="CHEBI:29105"/>
    </ligand>
</feature>
<keyword evidence="4 13" id="KW-0963">Cytoplasm</keyword>
<dbReference type="InterPro" id="IPR056411">
    <property type="entry name" value="CysS_C"/>
</dbReference>
<gene>
    <name evidence="13 14" type="primary">cysS</name>
    <name evidence="14" type="ORF">CB4_00244</name>
</gene>
<feature type="binding site" evidence="13">
    <location>
        <position position="234"/>
    </location>
    <ligand>
        <name>Zn(2+)</name>
        <dbReference type="ChEBI" id="CHEBI:29105"/>
    </ligand>
</feature>
<keyword evidence="7 13" id="KW-0547">Nucleotide-binding</keyword>
<dbReference type="InterPro" id="IPR009080">
    <property type="entry name" value="tRNAsynth_Ia_anticodon-bd"/>
</dbReference>
<evidence type="ECO:0000256" key="13">
    <source>
        <dbReference type="HAMAP-Rule" id="MF_00041"/>
    </source>
</evidence>
<dbReference type="InterPro" id="IPR015803">
    <property type="entry name" value="Cys-tRNA-ligase"/>
</dbReference>
<dbReference type="NCBIfam" id="TIGR00435">
    <property type="entry name" value="cysS"/>
    <property type="match status" value="1"/>
</dbReference>
<comment type="catalytic activity">
    <reaction evidence="12 13">
        <text>tRNA(Cys) + L-cysteine + ATP = L-cysteinyl-tRNA(Cys) + AMP + diphosphate</text>
        <dbReference type="Rhea" id="RHEA:17773"/>
        <dbReference type="Rhea" id="RHEA-COMP:9661"/>
        <dbReference type="Rhea" id="RHEA-COMP:9679"/>
        <dbReference type="ChEBI" id="CHEBI:30616"/>
        <dbReference type="ChEBI" id="CHEBI:33019"/>
        <dbReference type="ChEBI" id="CHEBI:35235"/>
        <dbReference type="ChEBI" id="CHEBI:78442"/>
        <dbReference type="ChEBI" id="CHEBI:78517"/>
        <dbReference type="ChEBI" id="CHEBI:456215"/>
        <dbReference type="EC" id="6.1.1.16"/>
    </reaction>
</comment>
<dbReference type="CDD" id="cd00672">
    <property type="entry name" value="CysRS_core"/>
    <property type="match status" value="1"/>
</dbReference>
<comment type="cofactor">
    <cofactor evidence="13">
        <name>Zn(2+)</name>
        <dbReference type="ChEBI" id="CHEBI:29105"/>
    </cofactor>
    <text evidence="13">Binds 1 zinc ion per subunit.</text>
</comment>
<sequence>MSIKIYNTLTRKKEEFIPLESGKVKMYVCGPTVYNFIHIGNARPPIVFDVVRRYFAYRGYDVTYVQNFTDVDDKIIKKAEETGMTVKEVAETFIAAFKEDVRALSIQEATIHPKVTEHIPEIIEFVQGLIDKGHAYAAGGDVYFRTASFAEYGKLSQQNIEDLQAGARVEVNEKKESPLDFVLWKGAKPGEIYWESPWGEGRPGWHIECSAMSKKYLGDTFDIHGGGHDLTFPHHENEIAQSECLTGHVMARYWMHNGFINIENEKMSKSLGNFILVKDIREQYPARVVRFFLLSAHYRNPVNFSKDLIQQATNSLERIDTAVRNLKHRLDSAVAGTMDAEEQAKLNAFRGRFVEEMDNDFNTADAITVLFDMVREANRLIASEDATKAVLEAYLALFTEFGDVLGIAFGESDVVAEGPSDEGIDALIVERGQARKDRNFVRADEIRNQLQELGIVLEDTPQGVRWHRK</sequence>
<dbReference type="PRINTS" id="PR00983">
    <property type="entry name" value="TRNASYNTHCYS"/>
</dbReference>
<reference evidence="14 15" key="1">
    <citation type="submission" date="2015-12" db="EMBL/GenBank/DDBJ databases">
        <title>Genome sequence of Aneurinibacillus soli.</title>
        <authorList>
            <person name="Lee J.S."/>
            <person name="Lee K.C."/>
            <person name="Kim K.K."/>
            <person name="Lee B.W."/>
        </authorList>
    </citation>
    <scope>NUCLEOTIDE SEQUENCE [LARGE SCALE GENOMIC DNA]</scope>
    <source>
        <strain evidence="14 15">CB4</strain>
    </source>
</reference>
<keyword evidence="6 13" id="KW-0479">Metal-binding</keyword>
<dbReference type="PANTHER" id="PTHR10890">
    <property type="entry name" value="CYSTEINYL-TRNA SYNTHETASE"/>
    <property type="match status" value="1"/>
</dbReference>
<evidence type="ECO:0000256" key="4">
    <source>
        <dbReference type="ARBA" id="ARBA00022490"/>
    </source>
</evidence>
<dbReference type="SUPFAM" id="SSF52374">
    <property type="entry name" value="Nucleotidylyl transferase"/>
    <property type="match status" value="1"/>
</dbReference>
<evidence type="ECO:0000256" key="8">
    <source>
        <dbReference type="ARBA" id="ARBA00022833"/>
    </source>
</evidence>
<evidence type="ECO:0000256" key="5">
    <source>
        <dbReference type="ARBA" id="ARBA00022598"/>
    </source>
</evidence>
<dbReference type="GO" id="GO:0006423">
    <property type="term" value="P:cysteinyl-tRNA aminoacylation"/>
    <property type="evidence" value="ECO:0007669"/>
    <property type="project" value="UniProtKB-UniRule"/>
</dbReference>
<comment type="subcellular location">
    <subcellularLocation>
        <location evidence="1 13">Cytoplasm</location>
    </subcellularLocation>
</comment>
<evidence type="ECO:0000256" key="9">
    <source>
        <dbReference type="ARBA" id="ARBA00022840"/>
    </source>
</evidence>
<dbReference type="InterPro" id="IPR032678">
    <property type="entry name" value="tRNA-synt_1_cat_dom"/>
</dbReference>
<evidence type="ECO:0000256" key="3">
    <source>
        <dbReference type="ARBA" id="ARBA00011245"/>
    </source>
</evidence>
<keyword evidence="15" id="KW-1185">Reference proteome</keyword>
<evidence type="ECO:0000256" key="6">
    <source>
        <dbReference type="ARBA" id="ARBA00022723"/>
    </source>
</evidence>
<dbReference type="KEGG" id="asoc:CB4_00244"/>
<evidence type="ECO:0000256" key="11">
    <source>
        <dbReference type="ARBA" id="ARBA00023146"/>
    </source>
</evidence>
<organism evidence="14 15">
    <name type="scientific">Aneurinibacillus soli</name>
    <dbReference type="NCBI Taxonomy" id="1500254"/>
    <lineage>
        <taxon>Bacteria</taxon>
        <taxon>Bacillati</taxon>
        <taxon>Bacillota</taxon>
        <taxon>Bacilli</taxon>
        <taxon>Bacillales</taxon>
        <taxon>Paenibacillaceae</taxon>
        <taxon>Aneurinibacillus group</taxon>
        <taxon>Aneurinibacillus</taxon>
    </lineage>
</organism>